<dbReference type="AlphaFoldDB" id="A0A9W9LRN5"/>
<dbReference type="Gene3D" id="2.40.50.140">
    <property type="entry name" value="Nucleic acid-binding proteins"/>
    <property type="match status" value="1"/>
</dbReference>
<dbReference type="GO" id="GO:0000781">
    <property type="term" value="C:chromosome, telomeric region"/>
    <property type="evidence" value="ECO:0007669"/>
    <property type="project" value="UniProtKB-SubCell"/>
</dbReference>
<keyword evidence="2" id="KW-0158">Chromosome</keyword>
<reference evidence="7" key="2">
    <citation type="journal article" date="2023" name="IMA Fungus">
        <title>Comparative genomic study of the Penicillium genus elucidates a diverse pangenome and 15 lateral gene transfer events.</title>
        <authorList>
            <person name="Petersen C."/>
            <person name="Sorensen T."/>
            <person name="Nielsen M.R."/>
            <person name="Sondergaard T.E."/>
            <person name="Sorensen J.L."/>
            <person name="Fitzpatrick D.A."/>
            <person name="Frisvad J.C."/>
            <person name="Nielsen K.L."/>
        </authorList>
    </citation>
    <scope>NUCLEOTIDE SEQUENCE</scope>
    <source>
        <strain evidence="7">IBT 21917</strain>
    </source>
</reference>
<organism evidence="7 8">
    <name type="scientific">Penicillium capsulatum</name>
    <dbReference type="NCBI Taxonomy" id="69766"/>
    <lineage>
        <taxon>Eukaryota</taxon>
        <taxon>Fungi</taxon>
        <taxon>Dikarya</taxon>
        <taxon>Ascomycota</taxon>
        <taxon>Pezizomycotina</taxon>
        <taxon>Eurotiomycetes</taxon>
        <taxon>Eurotiomycetidae</taxon>
        <taxon>Eurotiales</taxon>
        <taxon>Aspergillaceae</taxon>
        <taxon>Penicillium</taxon>
    </lineage>
</organism>
<feature type="coiled-coil region" evidence="4">
    <location>
        <begin position="253"/>
        <end position="301"/>
    </location>
</feature>
<protein>
    <recommendedName>
        <fullName evidence="6">CST complex subunit Stn1 N-terminal domain-containing protein</fullName>
    </recommendedName>
</protein>
<proteinExistence type="predicted"/>
<keyword evidence="8" id="KW-1185">Reference proteome</keyword>
<keyword evidence="3" id="KW-0779">Telomere</keyword>
<comment type="subcellular location">
    <subcellularLocation>
        <location evidence="1">Chromosome</location>
        <location evidence="1">Telomere</location>
    </subcellularLocation>
</comment>
<dbReference type="SUPFAM" id="SSF50249">
    <property type="entry name" value="Nucleic acid-binding proteins"/>
    <property type="match status" value="1"/>
</dbReference>
<dbReference type="EMBL" id="JAPQKO010000003">
    <property type="protein sequence ID" value="KAJ5173397.1"/>
    <property type="molecule type" value="Genomic_DNA"/>
</dbReference>
<accession>A0A9W9LRN5</accession>
<evidence type="ECO:0000256" key="3">
    <source>
        <dbReference type="ARBA" id="ARBA00022895"/>
    </source>
</evidence>
<evidence type="ECO:0000259" key="6">
    <source>
        <dbReference type="Pfam" id="PF10451"/>
    </source>
</evidence>
<evidence type="ECO:0000256" key="1">
    <source>
        <dbReference type="ARBA" id="ARBA00004574"/>
    </source>
</evidence>
<feature type="compositionally biased region" description="Polar residues" evidence="5">
    <location>
        <begin position="120"/>
        <end position="135"/>
    </location>
</feature>
<dbReference type="InterPro" id="IPR012340">
    <property type="entry name" value="NA-bd_OB-fold"/>
</dbReference>
<feature type="region of interest" description="Disordered" evidence="5">
    <location>
        <begin position="112"/>
        <end position="135"/>
    </location>
</feature>
<comment type="caution">
    <text evidence="7">The sequence shown here is derived from an EMBL/GenBank/DDBJ whole genome shotgun (WGS) entry which is preliminary data.</text>
</comment>
<evidence type="ECO:0000256" key="4">
    <source>
        <dbReference type="SAM" id="Coils"/>
    </source>
</evidence>
<keyword evidence="4" id="KW-0175">Coiled coil</keyword>
<dbReference type="OrthoDB" id="77828at2759"/>
<name>A0A9W9LRN5_9EURO</name>
<evidence type="ECO:0000256" key="5">
    <source>
        <dbReference type="SAM" id="MobiDB-lite"/>
    </source>
</evidence>
<evidence type="ECO:0000313" key="7">
    <source>
        <dbReference type="EMBL" id="KAJ5173397.1"/>
    </source>
</evidence>
<dbReference type="InterPro" id="IPR018856">
    <property type="entry name" value="Stn1_N"/>
</dbReference>
<reference evidence="7" key="1">
    <citation type="submission" date="2022-11" db="EMBL/GenBank/DDBJ databases">
        <authorList>
            <person name="Petersen C."/>
        </authorList>
    </citation>
    <scope>NUCLEOTIDE SEQUENCE</scope>
    <source>
        <strain evidence="7">IBT 21917</strain>
    </source>
</reference>
<dbReference type="Proteomes" id="UP001146351">
    <property type="component" value="Unassembled WGS sequence"/>
</dbReference>
<evidence type="ECO:0000313" key="8">
    <source>
        <dbReference type="Proteomes" id="UP001146351"/>
    </source>
</evidence>
<evidence type="ECO:0000256" key="2">
    <source>
        <dbReference type="ARBA" id="ARBA00022454"/>
    </source>
</evidence>
<feature type="domain" description="CST complex subunit Stn1 N-terminal" evidence="6">
    <location>
        <begin position="64"/>
        <end position="114"/>
    </location>
</feature>
<dbReference type="Pfam" id="PF10451">
    <property type="entry name" value="Stn1"/>
    <property type="match status" value="1"/>
</dbReference>
<sequence>MSRSTFLLRDPIIRENVPMATVDQAGLVFYPAFCFKASPTHFAWVKMAAADVQRLQQVRGFEGQKIYFYNNHPIRFVSIAGVIVTRSEVPRRTILEVDDSSGAMVEVVISHSDPPAGSMDMTSNTSTRPPIPQQSDMKIKPEFLSNDTAEEASGVTTRVTSNQPNHVSATDRTILDTTRLNPGTMVNIKGTLSQFRGNMQLQLERFTILSETNAEMEFVDARLRFLVEVLSVPWVLDEVEIEQLRTDVERGDLEVLERRQKAEERVKRRAEREERHQRHILRRYEKEERRRDREANACREEGARIMEDIRRRRGGS</sequence>
<gene>
    <name evidence="7" type="ORF">N7492_005990</name>
</gene>